<dbReference type="SUPFAM" id="SSF50494">
    <property type="entry name" value="Trypsin-like serine proteases"/>
    <property type="match status" value="2"/>
</dbReference>
<dbReference type="PROSITE" id="PS50998">
    <property type="entry name" value="GLA_2"/>
    <property type="match status" value="1"/>
</dbReference>
<evidence type="ECO:0000256" key="6">
    <source>
        <dbReference type="ARBA" id="ARBA00023157"/>
    </source>
</evidence>
<organism evidence="12 13">
    <name type="scientific">Coregonus suidteri</name>
    <dbReference type="NCBI Taxonomy" id="861788"/>
    <lineage>
        <taxon>Eukaryota</taxon>
        <taxon>Metazoa</taxon>
        <taxon>Chordata</taxon>
        <taxon>Craniata</taxon>
        <taxon>Vertebrata</taxon>
        <taxon>Euteleostomi</taxon>
        <taxon>Actinopterygii</taxon>
        <taxon>Neopterygii</taxon>
        <taxon>Teleostei</taxon>
        <taxon>Protacanthopterygii</taxon>
        <taxon>Salmoniformes</taxon>
        <taxon>Salmonidae</taxon>
        <taxon>Coregoninae</taxon>
        <taxon>Coregonus</taxon>
    </lineage>
</organism>
<dbReference type="PROSITE" id="PS01187">
    <property type="entry name" value="EGF_CA"/>
    <property type="match status" value="1"/>
</dbReference>
<dbReference type="InterPro" id="IPR050442">
    <property type="entry name" value="Peptidase_S1_coag_factors"/>
</dbReference>
<dbReference type="PANTHER" id="PTHR24278">
    <property type="entry name" value="COAGULATION FACTOR"/>
    <property type="match status" value="1"/>
</dbReference>
<dbReference type="InterPro" id="IPR000152">
    <property type="entry name" value="EGF-type_Asp/Asn_hydroxyl_site"/>
</dbReference>
<dbReference type="FunFam" id="4.10.740.10:FF:000001">
    <property type="entry name" value="vitamin K-dependent protein S"/>
    <property type="match status" value="1"/>
</dbReference>
<keyword evidence="13" id="KW-1185">Reference proteome</keyword>
<dbReference type="Proteomes" id="UP001356427">
    <property type="component" value="Unassembled WGS sequence"/>
</dbReference>
<comment type="caution">
    <text evidence="8">Lacks conserved residue(s) required for the propagation of feature annotation.</text>
</comment>
<dbReference type="Gene3D" id="2.10.25.10">
    <property type="entry name" value="Laminin"/>
    <property type="match status" value="4"/>
</dbReference>
<evidence type="ECO:0000313" key="12">
    <source>
        <dbReference type="EMBL" id="KAK6325531.1"/>
    </source>
</evidence>
<dbReference type="InterPro" id="IPR043504">
    <property type="entry name" value="Peptidase_S1_PA_chymotrypsin"/>
</dbReference>
<dbReference type="PROSITE" id="PS00022">
    <property type="entry name" value="EGF_1"/>
    <property type="match status" value="2"/>
</dbReference>
<dbReference type="AlphaFoldDB" id="A0AAN8NE28"/>
<evidence type="ECO:0000313" key="13">
    <source>
        <dbReference type="Proteomes" id="UP001356427"/>
    </source>
</evidence>
<evidence type="ECO:0000256" key="7">
    <source>
        <dbReference type="ARBA" id="ARBA00023180"/>
    </source>
</evidence>
<dbReference type="SUPFAM" id="SSF57196">
    <property type="entry name" value="EGF/Laminin"/>
    <property type="match status" value="4"/>
</dbReference>
<dbReference type="PANTHER" id="PTHR24278:SF35">
    <property type="entry name" value="PROTEIN Z, VITAMIN K-DEPENDENT PLASMA GLYCOPROTEIN B"/>
    <property type="match status" value="1"/>
</dbReference>
<feature type="domain" description="EGF-like" evidence="9">
    <location>
        <begin position="210"/>
        <end position="246"/>
    </location>
</feature>
<evidence type="ECO:0000256" key="8">
    <source>
        <dbReference type="PROSITE-ProRule" id="PRU00076"/>
    </source>
</evidence>
<dbReference type="Gene3D" id="4.10.740.10">
    <property type="entry name" value="Coagulation Factor IX"/>
    <property type="match status" value="1"/>
</dbReference>
<keyword evidence="4 8" id="KW-0245">EGF-like domain</keyword>
<dbReference type="FunFam" id="2.10.25.10:FF:000162">
    <property type="entry name" value="Coagulation factor X (Predicted)"/>
    <property type="match status" value="2"/>
</dbReference>
<dbReference type="GO" id="GO:0005509">
    <property type="term" value="F:calcium ion binding"/>
    <property type="evidence" value="ECO:0007669"/>
    <property type="project" value="InterPro"/>
</dbReference>
<dbReference type="InterPro" id="IPR000742">
    <property type="entry name" value="EGF"/>
</dbReference>
<name>A0AAN8NE28_9TELE</name>
<comment type="caution">
    <text evidence="12">The sequence shown here is derived from an EMBL/GenBank/DDBJ whole genome shotgun (WGS) entry which is preliminary data.</text>
</comment>
<dbReference type="GO" id="GO:0004252">
    <property type="term" value="F:serine-type endopeptidase activity"/>
    <property type="evidence" value="ECO:0007669"/>
    <property type="project" value="UniProtKB-EC"/>
</dbReference>
<evidence type="ECO:0000256" key="2">
    <source>
        <dbReference type="ARBA" id="ARBA00022479"/>
    </source>
</evidence>
<feature type="disulfide bond" evidence="8">
    <location>
        <begin position="154"/>
        <end position="163"/>
    </location>
</feature>
<comment type="subcellular location">
    <subcellularLocation>
        <location evidence="1">Secreted</location>
    </subcellularLocation>
</comment>
<dbReference type="InterPro" id="IPR035972">
    <property type="entry name" value="GLA-like_dom_SF"/>
</dbReference>
<dbReference type="SMART" id="SM00181">
    <property type="entry name" value="EGF"/>
    <property type="match status" value="4"/>
</dbReference>
<dbReference type="Pfam" id="PF14670">
    <property type="entry name" value="FXa_inhibition"/>
    <property type="match status" value="1"/>
</dbReference>
<dbReference type="SUPFAM" id="SSF57630">
    <property type="entry name" value="GLA-domain"/>
    <property type="match status" value="1"/>
</dbReference>
<gene>
    <name evidence="12" type="ORF">J4Q44_G00048730</name>
</gene>
<dbReference type="PROSITE" id="PS50026">
    <property type="entry name" value="EGF_3"/>
    <property type="match status" value="2"/>
</dbReference>
<evidence type="ECO:0000259" key="10">
    <source>
        <dbReference type="PROSITE" id="PS50240"/>
    </source>
</evidence>
<dbReference type="PROSITE" id="PS50240">
    <property type="entry name" value="TRYPSIN_DOM"/>
    <property type="match status" value="1"/>
</dbReference>
<evidence type="ECO:0000259" key="11">
    <source>
        <dbReference type="PROSITE" id="PS50998"/>
    </source>
</evidence>
<feature type="domain" description="EGF-like" evidence="9">
    <location>
        <begin position="128"/>
        <end position="164"/>
    </location>
</feature>
<evidence type="ECO:0000256" key="1">
    <source>
        <dbReference type="ARBA" id="ARBA00004613"/>
    </source>
</evidence>
<dbReference type="SMART" id="SM00020">
    <property type="entry name" value="Tryp_SPc"/>
    <property type="match status" value="1"/>
</dbReference>
<dbReference type="InterPro" id="IPR001881">
    <property type="entry name" value="EGF-like_Ca-bd_dom"/>
</dbReference>
<reference evidence="12 13" key="1">
    <citation type="submission" date="2021-04" db="EMBL/GenBank/DDBJ databases">
        <authorList>
            <person name="De Guttry C."/>
            <person name="Zahm M."/>
            <person name="Klopp C."/>
            <person name="Cabau C."/>
            <person name="Louis A."/>
            <person name="Berthelot C."/>
            <person name="Parey E."/>
            <person name="Roest Crollius H."/>
            <person name="Montfort J."/>
            <person name="Robinson-Rechavi M."/>
            <person name="Bucao C."/>
            <person name="Bouchez O."/>
            <person name="Gislard M."/>
            <person name="Lluch J."/>
            <person name="Milhes M."/>
            <person name="Lampietro C."/>
            <person name="Lopez Roques C."/>
            <person name="Donnadieu C."/>
            <person name="Braasch I."/>
            <person name="Desvignes T."/>
            <person name="Postlethwait J."/>
            <person name="Bobe J."/>
            <person name="Wedekind C."/>
            <person name="Guiguen Y."/>
        </authorList>
    </citation>
    <scope>NUCLEOTIDE SEQUENCE [LARGE SCALE GENOMIC DNA]</scope>
    <source>
        <strain evidence="12">Cs_M1</strain>
        <tissue evidence="12">Blood</tissue>
    </source>
</reference>
<dbReference type="Pfam" id="PF00008">
    <property type="entry name" value="EGF"/>
    <property type="match status" value="2"/>
</dbReference>
<dbReference type="Gene3D" id="2.40.10.10">
    <property type="entry name" value="Trypsin-like serine proteases"/>
    <property type="match status" value="2"/>
</dbReference>
<evidence type="ECO:0000256" key="5">
    <source>
        <dbReference type="ARBA" id="ARBA00022837"/>
    </source>
</evidence>
<dbReference type="InterPro" id="IPR017857">
    <property type="entry name" value="Coagulation_fac-like_Gla_dom"/>
</dbReference>
<evidence type="ECO:0000259" key="9">
    <source>
        <dbReference type="PROSITE" id="PS50026"/>
    </source>
</evidence>
<dbReference type="InterPro" id="IPR001254">
    <property type="entry name" value="Trypsin_dom"/>
</dbReference>
<dbReference type="PROSITE" id="PS00010">
    <property type="entry name" value="ASX_HYDROXYL"/>
    <property type="match status" value="2"/>
</dbReference>
<accession>A0AAN8NE28</accession>
<protein>
    <submittedName>
        <fullName evidence="12">Uncharacterized protein</fullName>
    </submittedName>
</protein>
<proteinExistence type="predicted"/>
<dbReference type="CDD" id="cd00054">
    <property type="entry name" value="EGF_CA"/>
    <property type="match status" value="2"/>
</dbReference>
<dbReference type="InterPro" id="IPR018097">
    <property type="entry name" value="EGF_Ca-bd_CS"/>
</dbReference>
<keyword evidence="2" id="KW-0301">Gamma-carboxyglutamic acid</keyword>
<keyword evidence="5" id="KW-0106">Calcium</keyword>
<feature type="domain" description="Peptidase S1" evidence="10">
    <location>
        <begin position="318"/>
        <end position="549"/>
    </location>
</feature>
<keyword evidence="7" id="KW-0325">Glycoprotein</keyword>
<dbReference type="GO" id="GO:0006508">
    <property type="term" value="P:proteolysis"/>
    <property type="evidence" value="ECO:0007669"/>
    <property type="project" value="InterPro"/>
</dbReference>
<keyword evidence="3" id="KW-0964">Secreted</keyword>
<feature type="disulfide bond" evidence="8">
    <location>
        <begin position="236"/>
        <end position="245"/>
    </location>
</feature>
<dbReference type="GO" id="GO:0005615">
    <property type="term" value="C:extracellular space"/>
    <property type="evidence" value="ECO:0007669"/>
    <property type="project" value="TreeGrafter"/>
</dbReference>
<dbReference type="InterPro" id="IPR000294">
    <property type="entry name" value="GLA_domain"/>
</dbReference>
<dbReference type="InterPro" id="IPR009003">
    <property type="entry name" value="Peptidase_S1_PA"/>
</dbReference>
<dbReference type="SMART" id="SM00069">
    <property type="entry name" value="GLA"/>
    <property type="match status" value="1"/>
</dbReference>
<keyword evidence="6 8" id="KW-1015">Disulfide bond</keyword>
<dbReference type="Pfam" id="PF00594">
    <property type="entry name" value="Gla"/>
    <property type="match status" value="1"/>
</dbReference>
<evidence type="ECO:0000256" key="4">
    <source>
        <dbReference type="ARBA" id="ARBA00022536"/>
    </source>
</evidence>
<sequence length="572" mass="63506">MGVVAWGKGCPKQGYYGVYTNVANYLDWAEEVMNAPPAPKLCSTEQPGVERRLTQRFGHVLALPDLFLSPAAARRDLRGDDASQILNRRRRANSPFEEWRQGDMERECIEEPCDREEAREIFEDETDYGDACESKPCVHNGVCKDGIGTYTCFCLAGFQGYSCEIDIAEMCENNNGDCDHFCHVKKDSVQCSCADGYYLDTDDKSCLSNDGDQCKPNPCLHGGSCKDSVGGYTCSCTELYHGKNCEIDNSQCPTKGPFSCDHFCSPKFGAYQCSCTTGYKIHSDKRSCIPAVKHPCGRLQPTNQINIAYHVCPHNRCPWQVVFVDEAGAELCSGVILGPHAVLTSASCLYMGKKLHSMQTGASNNSVRIPLSTQLYIHNRHKRGSLEDDLALVRLNEPLPFGPSVSHLCLPTKDFCENVLMSPGREGVARGPDKLRGESHGHPVLSYLHVEGCRNQVNFSQLLSNKMFCMGRQKGFCRTELTRFNETDLKPGLTRNRSLLSGTPVVTVERHTAFLTGLLLSPPTSHDCGQTLVFTKLSRYLHWIQQHLDMTEVRMTPQITQDPPGPYGVTPT</sequence>
<dbReference type="PROSITE" id="PS01186">
    <property type="entry name" value="EGF_2"/>
    <property type="match status" value="1"/>
</dbReference>
<evidence type="ECO:0000256" key="3">
    <source>
        <dbReference type="ARBA" id="ARBA00022525"/>
    </source>
</evidence>
<feature type="domain" description="Gla" evidence="11">
    <location>
        <begin position="91"/>
        <end position="129"/>
    </location>
</feature>
<dbReference type="EMBL" id="JAGTTL010000003">
    <property type="protein sequence ID" value="KAK6325531.1"/>
    <property type="molecule type" value="Genomic_DNA"/>
</dbReference>
<dbReference type="Pfam" id="PF00089">
    <property type="entry name" value="Trypsin"/>
    <property type="match status" value="1"/>
</dbReference>
<dbReference type="SMART" id="SM00179">
    <property type="entry name" value="EGF_CA"/>
    <property type="match status" value="3"/>
</dbReference>